<dbReference type="Proteomes" id="UP000250918">
    <property type="component" value="Unassembled WGS sequence"/>
</dbReference>
<evidence type="ECO:0000313" key="3">
    <source>
        <dbReference type="Proteomes" id="UP000250918"/>
    </source>
</evidence>
<dbReference type="PANTHER" id="PTHR33495">
    <property type="entry name" value="ANTI-SIGMA FACTOR ANTAGONIST TM_1081-RELATED-RELATED"/>
    <property type="match status" value="1"/>
</dbReference>
<reference evidence="2 3" key="1">
    <citation type="journal article" date="2018" name="ISME J.">
        <title>A methanotrophic archaeon couples anaerobic oxidation of methane to Fe(III) reduction.</title>
        <authorList>
            <person name="Cai C."/>
            <person name="Leu A.O."/>
            <person name="Xie G.J."/>
            <person name="Guo J."/>
            <person name="Feng Y."/>
            <person name="Zhao J.X."/>
            <person name="Tyson G.W."/>
            <person name="Yuan Z."/>
            <person name="Hu S."/>
        </authorList>
    </citation>
    <scope>NUCLEOTIDE SEQUENCE [LARGE SCALE GENOMIC DNA]</scope>
    <source>
        <strain evidence="2">FeB_12</strain>
    </source>
</reference>
<gene>
    <name evidence="2" type="ORF">C3F09_00645</name>
</gene>
<dbReference type="AlphaFoldDB" id="A0A855X6T9"/>
<evidence type="ECO:0000313" key="2">
    <source>
        <dbReference type="EMBL" id="PWB76329.1"/>
    </source>
</evidence>
<proteinExistence type="predicted"/>
<dbReference type="EMBL" id="PQAP01000002">
    <property type="protein sequence ID" value="PWB76329.1"/>
    <property type="molecule type" value="Genomic_DNA"/>
</dbReference>
<dbReference type="Pfam" id="PF01740">
    <property type="entry name" value="STAS"/>
    <property type="match status" value="1"/>
</dbReference>
<dbReference type="InterPro" id="IPR036513">
    <property type="entry name" value="STAS_dom_sf"/>
</dbReference>
<organism evidence="2 3">
    <name type="scientific">candidate division GN15 bacterium</name>
    <dbReference type="NCBI Taxonomy" id="2072418"/>
    <lineage>
        <taxon>Bacteria</taxon>
        <taxon>candidate division GN15</taxon>
    </lineage>
</organism>
<dbReference type="CDD" id="cd07043">
    <property type="entry name" value="STAS_anti-anti-sigma_factors"/>
    <property type="match status" value="1"/>
</dbReference>
<dbReference type="PANTHER" id="PTHR33495:SF2">
    <property type="entry name" value="ANTI-SIGMA FACTOR ANTAGONIST TM_1081-RELATED"/>
    <property type="match status" value="1"/>
</dbReference>
<dbReference type="Gene3D" id="3.30.750.24">
    <property type="entry name" value="STAS domain"/>
    <property type="match status" value="1"/>
</dbReference>
<dbReference type="InterPro" id="IPR002645">
    <property type="entry name" value="STAS_dom"/>
</dbReference>
<dbReference type="PROSITE" id="PS50801">
    <property type="entry name" value="STAS"/>
    <property type="match status" value="1"/>
</dbReference>
<dbReference type="SUPFAM" id="SSF52091">
    <property type="entry name" value="SpoIIaa-like"/>
    <property type="match status" value="1"/>
</dbReference>
<protein>
    <submittedName>
        <fullName evidence="2">Anti-sigma factor antagonist</fullName>
    </submittedName>
</protein>
<dbReference type="GO" id="GO:0043856">
    <property type="term" value="F:anti-sigma factor antagonist activity"/>
    <property type="evidence" value="ECO:0007669"/>
    <property type="project" value="TreeGrafter"/>
</dbReference>
<comment type="caution">
    <text evidence="2">The sequence shown here is derived from an EMBL/GenBank/DDBJ whole genome shotgun (WGS) entry which is preliminary data.</text>
</comment>
<name>A0A855X6T9_9BACT</name>
<evidence type="ECO:0000259" key="1">
    <source>
        <dbReference type="PROSITE" id="PS50801"/>
    </source>
</evidence>
<feature type="domain" description="STAS" evidence="1">
    <location>
        <begin position="29"/>
        <end position="110"/>
    </location>
</feature>
<accession>A0A855X6T9</accession>
<sequence length="112" mass="12502">MKFADSLDHDVVIFDVSGKIMGGEETTMFHGRIHEYITQNKKKIVIDLAKVEWMNSVGLGMLISALTTVKNAGGRLVLANITAIESVLTITRLINVFEHFDSRKEAIEALRK</sequence>